<organism evidence="2 3">
    <name type="scientific">Colletotrichum sublineola</name>
    <name type="common">Sorghum anthracnose fungus</name>
    <dbReference type="NCBI Taxonomy" id="1173701"/>
    <lineage>
        <taxon>Eukaryota</taxon>
        <taxon>Fungi</taxon>
        <taxon>Dikarya</taxon>
        <taxon>Ascomycota</taxon>
        <taxon>Pezizomycotina</taxon>
        <taxon>Sordariomycetes</taxon>
        <taxon>Hypocreomycetidae</taxon>
        <taxon>Glomerellales</taxon>
        <taxon>Glomerellaceae</taxon>
        <taxon>Colletotrichum</taxon>
        <taxon>Colletotrichum graminicola species complex</taxon>
    </lineage>
</organism>
<reference evidence="3" key="1">
    <citation type="journal article" date="2014" name="Genome Announc.">
        <title>Draft genome sequence of Colletotrichum sublineola, a destructive pathogen of cultivated sorghum.</title>
        <authorList>
            <person name="Baroncelli R."/>
            <person name="Sanz-Martin J.M."/>
            <person name="Rech G.E."/>
            <person name="Sukno S.A."/>
            <person name="Thon M.R."/>
        </authorList>
    </citation>
    <scope>NUCLEOTIDE SEQUENCE [LARGE SCALE GENOMIC DNA]</scope>
    <source>
        <strain evidence="3">TX430BB</strain>
    </source>
</reference>
<evidence type="ECO:0000313" key="2">
    <source>
        <dbReference type="EMBL" id="KDN67508.1"/>
    </source>
</evidence>
<keyword evidence="3" id="KW-1185">Reference proteome</keyword>
<feature type="region of interest" description="Disordered" evidence="1">
    <location>
        <begin position="1"/>
        <end position="20"/>
    </location>
</feature>
<comment type="caution">
    <text evidence="2">The sequence shown here is derived from an EMBL/GenBank/DDBJ whole genome shotgun (WGS) entry which is preliminary data.</text>
</comment>
<feature type="region of interest" description="Disordered" evidence="1">
    <location>
        <begin position="116"/>
        <end position="150"/>
    </location>
</feature>
<dbReference type="eggNOG" id="ENOG502RPDW">
    <property type="taxonomic scope" value="Eukaryota"/>
</dbReference>
<evidence type="ECO:0000256" key="1">
    <source>
        <dbReference type="SAM" id="MobiDB-lite"/>
    </source>
</evidence>
<dbReference type="HOGENOM" id="CLU_994014_0_0_1"/>
<dbReference type="EMBL" id="JMSE01000798">
    <property type="protein sequence ID" value="KDN67508.1"/>
    <property type="molecule type" value="Genomic_DNA"/>
</dbReference>
<sequence length="280" mass="31544">MNVYHGEYANNYSSENEPAGHYLPPVNRPADYHYYPYGNEVAIPILGQLPQRLEALSEPYYRPYRLFMPPGMSATEPRVPSDEDGIHVPRLGDSPAPQLARENELPLRPAQELIRDVDDHFGPPWNQRTRSGASDFQEPGSRSPSGDDVDCFGRLEGATSFIEKVFLHREENPGKMHSRSDGSVVYVSETISRQFVTYHNVGPPTFQWNEVQSEAGYGWAGHAGHADHADYAGYSGQANEQAEVPVNDEQAVFRREAEPVYVWNEQWHLQNPPPGPQDDN</sequence>
<accession>A0A066XE95</accession>
<proteinExistence type="predicted"/>
<gene>
    <name evidence="2" type="ORF">CSUB01_04271</name>
</gene>
<protein>
    <submittedName>
        <fullName evidence="2">Uncharacterized protein</fullName>
    </submittedName>
</protein>
<evidence type="ECO:0000313" key="3">
    <source>
        <dbReference type="Proteomes" id="UP000027238"/>
    </source>
</evidence>
<dbReference type="AlphaFoldDB" id="A0A066XE95"/>
<dbReference type="Proteomes" id="UP000027238">
    <property type="component" value="Unassembled WGS sequence"/>
</dbReference>
<name>A0A066XE95_COLSU</name>
<feature type="compositionally biased region" description="Polar residues" evidence="1">
    <location>
        <begin position="126"/>
        <end position="144"/>
    </location>
</feature>
<dbReference type="OrthoDB" id="4831776at2759"/>
<feature type="region of interest" description="Disordered" evidence="1">
    <location>
        <begin position="74"/>
        <end position="99"/>
    </location>
</feature>